<evidence type="ECO:0000256" key="1">
    <source>
        <dbReference type="ARBA" id="ARBA00007832"/>
    </source>
</evidence>
<dbReference type="PANTHER" id="PTHR34384">
    <property type="entry name" value="L-2,3-DIAMINOPROPANOATE--CITRATE LIGASE"/>
    <property type="match status" value="1"/>
</dbReference>
<dbReference type="InterPro" id="IPR043033">
    <property type="entry name" value="PvsD/AcsD-like_thumb_beta"/>
</dbReference>
<evidence type="ECO:0000313" key="4">
    <source>
        <dbReference type="EMBL" id="MEK8090043.1"/>
    </source>
</evidence>
<organism evidence="4 5">
    <name type="scientific">Thermithiobacillus plumbiphilus</name>
    <dbReference type="NCBI Taxonomy" id="1729899"/>
    <lineage>
        <taxon>Bacteria</taxon>
        <taxon>Pseudomonadati</taxon>
        <taxon>Pseudomonadota</taxon>
        <taxon>Acidithiobacillia</taxon>
        <taxon>Acidithiobacillales</taxon>
        <taxon>Thermithiobacillaceae</taxon>
        <taxon>Thermithiobacillus</taxon>
    </lineage>
</organism>
<comment type="similarity">
    <text evidence="1">Belongs to the IucA/IucC family.</text>
</comment>
<protein>
    <submittedName>
        <fullName evidence="4">IucA/IucC family protein</fullName>
    </submittedName>
</protein>
<dbReference type="InterPro" id="IPR043032">
    <property type="entry name" value="PvsD/AcsD-like_thumb_helix"/>
</dbReference>
<dbReference type="PANTHER" id="PTHR34384:SF5">
    <property type="entry name" value="L-2,3-DIAMINOPROPANOATE--CITRATE LIGASE"/>
    <property type="match status" value="1"/>
</dbReference>
<dbReference type="InterPro" id="IPR022770">
    <property type="entry name" value="IucA/IucC-like_C"/>
</dbReference>
<evidence type="ECO:0000259" key="2">
    <source>
        <dbReference type="Pfam" id="PF04183"/>
    </source>
</evidence>
<dbReference type="RefSeq" id="WP_341371100.1">
    <property type="nucleotide sequence ID" value="NZ_JBBPCO010000009.1"/>
</dbReference>
<keyword evidence="5" id="KW-1185">Reference proteome</keyword>
<feature type="domain" description="Aerobactin siderophore biosynthesis IucA/IucC N-terminal" evidence="2">
    <location>
        <begin position="164"/>
        <end position="394"/>
    </location>
</feature>
<dbReference type="Pfam" id="PF06276">
    <property type="entry name" value="FhuF"/>
    <property type="match status" value="1"/>
</dbReference>
<dbReference type="InterPro" id="IPR007310">
    <property type="entry name" value="Aerobactin_biosyn_IucA/IucC_N"/>
</dbReference>
<dbReference type="Proteomes" id="UP001446205">
    <property type="component" value="Unassembled WGS sequence"/>
</dbReference>
<reference evidence="4 5" key="1">
    <citation type="submission" date="2024-04" db="EMBL/GenBank/DDBJ databases">
        <authorList>
            <person name="Abashina T."/>
            <person name="Shaikin A."/>
        </authorList>
    </citation>
    <scope>NUCLEOTIDE SEQUENCE [LARGE SCALE GENOMIC DNA]</scope>
    <source>
        <strain evidence="4 5">AAFK</strain>
    </source>
</reference>
<evidence type="ECO:0000259" key="3">
    <source>
        <dbReference type="Pfam" id="PF06276"/>
    </source>
</evidence>
<dbReference type="EMBL" id="JBBPCO010000009">
    <property type="protein sequence ID" value="MEK8090043.1"/>
    <property type="molecule type" value="Genomic_DNA"/>
</dbReference>
<sequence>MAENPLQSIYQRLSTESEAGQRGLETLLNCYCREVASPDGQVSIGPRFGQNDWPLALRPALKDGQVMHILLPRVDTRLLVVVEQVSLTGNYRYSSQAYHKTPGRPWTPLAWETLATLLLQDLSLKYDQPFNHELLAQIRDSVAVTQAILAKPAASIPVEPLAAFLHSEQLLRYGHPFHPAPKSRQGFSEADLPLYSPELQARFPLHYFAVRRELLVQRSLLVQSCDALVAEHAQLEPPTDFALLPVHPWQGRYLLDQPLVQNALARDLLRDLGPQGADYFPTSSIRTLFQPGNPYFYKLSLQVRITNCVRKNAIYELDGALAVTRILRGLQPDLAARFPSLRLMEEPAYQSLDLRDPDRQANQAVTEGFGMILRQGLQTLLDPGVTPILAGALFGNQSVGKAWVDGFVKALAAQKGLSRDAAAEAWFAAYIEQILHPVLYCFFVHGLIFEPHLQNVLIGVQNARPTRLFLRDFEGVKLVPGRFPAERLTELSERAREALWYSEDQGWNRIAYCLFVNNICEAVAQLSGGRPALEARLWAVVGQQLRAYQTRFGDATSARRINALLAGQPLPAKANLINRFFKRPDRAVSYVPLPNPLLLARGGVA</sequence>
<accession>A0ABU9DC19</accession>
<comment type="caution">
    <text evidence="4">The sequence shown here is derived from an EMBL/GenBank/DDBJ whole genome shotgun (WGS) entry which is preliminary data.</text>
</comment>
<name>A0ABU9DC19_9PROT</name>
<dbReference type="Pfam" id="PF04183">
    <property type="entry name" value="IucA_IucC"/>
    <property type="match status" value="1"/>
</dbReference>
<dbReference type="Gene3D" id="2.30.30.1240">
    <property type="entry name" value="AscD, thumb domain, four stranded beta-sheet"/>
    <property type="match status" value="1"/>
</dbReference>
<dbReference type="Gene3D" id="1.10.150.640">
    <property type="entry name" value="AcsD, thumb domain, helical bundle"/>
    <property type="match status" value="1"/>
</dbReference>
<feature type="domain" description="Aerobactin siderophore biosynthesis IucA/IucC-like C-terminal" evidence="3">
    <location>
        <begin position="424"/>
        <end position="585"/>
    </location>
</feature>
<dbReference type="Gene3D" id="6.10.250.3370">
    <property type="match status" value="1"/>
</dbReference>
<proteinExistence type="inferred from homology"/>
<evidence type="ECO:0000313" key="5">
    <source>
        <dbReference type="Proteomes" id="UP001446205"/>
    </source>
</evidence>
<gene>
    <name evidence="4" type="ORF">WOB96_09710</name>
</gene>
<dbReference type="InterPro" id="IPR037455">
    <property type="entry name" value="LucA/IucC-like"/>
</dbReference>
<dbReference type="Gene3D" id="1.10.510.40">
    <property type="match status" value="1"/>
</dbReference>